<feature type="region of interest" description="Disordered" evidence="1">
    <location>
        <begin position="445"/>
        <end position="479"/>
    </location>
</feature>
<evidence type="ECO:0000256" key="1">
    <source>
        <dbReference type="SAM" id="MobiDB-lite"/>
    </source>
</evidence>
<proteinExistence type="predicted"/>
<gene>
    <name evidence="2" type="ORF">Tci_620840</name>
</gene>
<reference evidence="2" key="1">
    <citation type="journal article" date="2019" name="Sci. Rep.">
        <title>Draft genome of Tanacetum cinerariifolium, the natural source of mosquito coil.</title>
        <authorList>
            <person name="Yamashiro T."/>
            <person name="Shiraishi A."/>
            <person name="Satake H."/>
            <person name="Nakayama K."/>
        </authorList>
    </citation>
    <scope>NUCLEOTIDE SEQUENCE</scope>
</reference>
<accession>A0A699JNX7</accession>
<organism evidence="2">
    <name type="scientific">Tanacetum cinerariifolium</name>
    <name type="common">Dalmatian daisy</name>
    <name type="synonym">Chrysanthemum cinerariifolium</name>
    <dbReference type="NCBI Taxonomy" id="118510"/>
    <lineage>
        <taxon>Eukaryota</taxon>
        <taxon>Viridiplantae</taxon>
        <taxon>Streptophyta</taxon>
        <taxon>Embryophyta</taxon>
        <taxon>Tracheophyta</taxon>
        <taxon>Spermatophyta</taxon>
        <taxon>Magnoliopsida</taxon>
        <taxon>eudicotyledons</taxon>
        <taxon>Gunneridae</taxon>
        <taxon>Pentapetalae</taxon>
        <taxon>asterids</taxon>
        <taxon>campanulids</taxon>
        <taxon>Asterales</taxon>
        <taxon>Asteraceae</taxon>
        <taxon>Asteroideae</taxon>
        <taxon>Anthemideae</taxon>
        <taxon>Anthemidinae</taxon>
        <taxon>Tanacetum</taxon>
    </lineage>
</organism>
<evidence type="ECO:0000313" key="2">
    <source>
        <dbReference type="EMBL" id="GFA48868.1"/>
    </source>
</evidence>
<sequence length="500" mass="57629">MAQNINFSGSDQIQTPHYPEVHPLTQETSEEVCQAKEDRIKSIQTFLDKFDCIPFEERPKIYLQTWYNFFKFRHAKPEDSNKLFQKLLENLKELAEYKESLDNSSKEIAVSNSNEEKEEPSQDSDIHQLIEECSTKISEEQRQSMEDTMLELVKICQVKEFLCIHDNVEDLIESALNTKLFSINSQRLDNKEKEVKKVVEQPVERRNHKPEHSLSMGYEHLSITLETESESNAKNLLPIPSECEVTLEDKRECDVPISENFPICDNHSDIFSDSKIDDDILVYDDFKDVEYVKASLSDPEIVSVEEENVVHQEEEEIDLEDISQIQDIFLREKLLSITRLIANIESMNDNPTPDCVLNSFESDNSLSDNFSPEFKTFCDHTEETRSSNTTHADNSLPEYDSFCFEIEPDQERLINLVKNNISDDLSNDPLLEEADLFLASDNSIPPGIENVADDSEDNPSIPRPPPKPPDAETDAGEEIPVVMNDKDKFDENEDYHFFHV</sequence>
<dbReference type="EMBL" id="BKCJ010432880">
    <property type="protein sequence ID" value="GFA48868.1"/>
    <property type="molecule type" value="Genomic_DNA"/>
</dbReference>
<name>A0A699JNX7_TANCI</name>
<dbReference type="AlphaFoldDB" id="A0A699JNX7"/>
<feature type="region of interest" description="Disordered" evidence="1">
    <location>
        <begin position="105"/>
        <end position="125"/>
    </location>
</feature>
<evidence type="ECO:0008006" key="3">
    <source>
        <dbReference type="Google" id="ProtNLM"/>
    </source>
</evidence>
<comment type="caution">
    <text evidence="2">The sequence shown here is derived from an EMBL/GenBank/DDBJ whole genome shotgun (WGS) entry which is preliminary data.</text>
</comment>
<protein>
    <recommendedName>
        <fullName evidence="3">Reverse transcriptase domain-containing protein</fullName>
    </recommendedName>
</protein>